<keyword evidence="1" id="KW-0472">Membrane</keyword>
<evidence type="ECO:0000256" key="1">
    <source>
        <dbReference type="SAM" id="Phobius"/>
    </source>
</evidence>
<keyword evidence="1" id="KW-0812">Transmembrane</keyword>
<gene>
    <name evidence="2" type="ORF">TNCT_36091</name>
</gene>
<evidence type="ECO:0000313" key="2">
    <source>
        <dbReference type="EMBL" id="GFR13234.1"/>
    </source>
</evidence>
<dbReference type="Proteomes" id="UP000887116">
    <property type="component" value="Unassembled WGS sequence"/>
</dbReference>
<dbReference type="AlphaFoldDB" id="A0A8X6I0M1"/>
<keyword evidence="1" id="KW-1133">Transmembrane helix</keyword>
<feature type="transmembrane region" description="Helical" evidence="1">
    <location>
        <begin position="75"/>
        <end position="95"/>
    </location>
</feature>
<reference evidence="2" key="1">
    <citation type="submission" date="2020-07" db="EMBL/GenBank/DDBJ databases">
        <title>Multicomponent nature underlies the extraordinary mechanical properties of spider dragline silk.</title>
        <authorList>
            <person name="Kono N."/>
            <person name="Nakamura H."/>
            <person name="Mori M."/>
            <person name="Yoshida Y."/>
            <person name="Ohtoshi R."/>
            <person name="Malay A.D."/>
            <person name="Moran D.A.P."/>
            <person name="Tomita M."/>
            <person name="Numata K."/>
            <person name="Arakawa K."/>
        </authorList>
    </citation>
    <scope>NUCLEOTIDE SEQUENCE</scope>
</reference>
<accession>A0A8X6I0M1</accession>
<feature type="transmembrane region" description="Helical" evidence="1">
    <location>
        <begin position="49"/>
        <end position="68"/>
    </location>
</feature>
<feature type="transmembrane region" description="Helical" evidence="1">
    <location>
        <begin position="12"/>
        <end position="43"/>
    </location>
</feature>
<sequence length="170" mass="18909">MRGVRYAPSTAVQFCISLVVVQFYFWILLLATQFCGTVLAWSAGPLTTQFLWAIVVQFCWAIVGLFCWAMWPDSAGLCCTILLGYVGLILLGYVVQGLLGYVIFILLGYVILVLLGYVVQFCWIYCTVLLVCWPGPAGLLLYSSAGYCWPDSAGLLFFTFTFIVMRSVQA</sequence>
<protein>
    <submittedName>
        <fullName evidence="2">Uncharacterized protein</fullName>
    </submittedName>
</protein>
<feature type="transmembrane region" description="Helical" evidence="1">
    <location>
        <begin position="149"/>
        <end position="168"/>
    </location>
</feature>
<dbReference type="EMBL" id="BMAO01017091">
    <property type="protein sequence ID" value="GFR13234.1"/>
    <property type="molecule type" value="Genomic_DNA"/>
</dbReference>
<proteinExistence type="predicted"/>
<comment type="caution">
    <text evidence="2">The sequence shown here is derived from an EMBL/GenBank/DDBJ whole genome shotgun (WGS) entry which is preliminary data.</text>
</comment>
<organism evidence="2 3">
    <name type="scientific">Trichonephila clavata</name>
    <name type="common">Joro spider</name>
    <name type="synonym">Nephila clavata</name>
    <dbReference type="NCBI Taxonomy" id="2740835"/>
    <lineage>
        <taxon>Eukaryota</taxon>
        <taxon>Metazoa</taxon>
        <taxon>Ecdysozoa</taxon>
        <taxon>Arthropoda</taxon>
        <taxon>Chelicerata</taxon>
        <taxon>Arachnida</taxon>
        <taxon>Araneae</taxon>
        <taxon>Araneomorphae</taxon>
        <taxon>Entelegynae</taxon>
        <taxon>Araneoidea</taxon>
        <taxon>Nephilidae</taxon>
        <taxon>Trichonephila</taxon>
    </lineage>
</organism>
<name>A0A8X6I0M1_TRICU</name>
<evidence type="ECO:0000313" key="3">
    <source>
        <dbReference type="Proteomes" id="UP000887116"/>
    </source>
</evidence>
<keyword evidence="3" id="KW-1185">Reference proteome</keyword>